<feature type="non-terminal residue" evidence="14">
    <location>
        <position position="1"/>
    </location>
</feature>
<dbReference type="PANTHER" id="PTHR11929">
    <property type="entry name" value="ALPHA- 1,3 -FUCOSYLTRANSFERASE"/>
    <property type="match status" value="1"/>
</dbReference>
<feature type="domain" description="Fucosyltransferase C-terminal" evidence="13">
    <location>
        <begin position="184"/>
        <end position="351"/>
    </location>
</feature>
<keyword evidence="12" id="KW-0333">Golgi apparatus</keyword>
<protein>
    <recommendedName>
        <fullName evidence="12">Fucosyltransferase</fullName>
        <ecNumber evidence="12">2.4.1.-</ecNumber>
    </recommendedName>
</protein>
<accession>A0A9N9CRK8</accession>
<evidence type="ECO:0000256" key="4">
    <source>
        <dbReference type="ARBA" id="ARBA00022676"/>
    </source>
</evidence>
<dbReference type="GO" id="GO:0046920">
    <property type="term" value="F:alpha-(1-&gt;3)-fucosyltransferase activity"/>
    <property type="evidence" value="ECO:0007669"/>
    <property type="project" value="TreeGrafter"/>
</dbReference>
<evidence type="ECO:0000256" key="11">
    <source>
        <dbReference type="ARBA" id="ARBA00037847"/>
    </source>
</evidence>
<comment type="caution">
    <text evidence="14">The sequence shown here is derived from an EMBL/GenBank/DDBJ whole genome shotgun (WGS) entry which is preliminary data.</text>
</comment>
<name>A0A9N9CRK8_FUNMO</name>
<dbReference type="InterPro" id="IPR038577">
    <property type="entry name" value="GT10-like_C_sf"/>
</dbReference>
<keyword evidence="6 12" id="KW-0812">Transmembrane</keyword>
<evidence type="ECO:0000256" key="9">
    <source>
        <dbReference type="ARBA" id="ARBA00023136"/>
    </source>
</evidence>
<reference evidence="14" key="1">
    <citation type="submission" date="2021-06" db="EMBL/GenBank/DDBJ databases">
        <authorList>
            <person name="Kallberg Y."/>
            <person name="Tangrot J."/>
            <person name="Rosling A."/>
        </authorList>
    </citation>
    <scope>NUCLEOTIDE SEQUENCE</scope>
    <source>
        <strain evidence="14">87-6 pot B 2015</strain>
    </source>
</reference>
<sequence>IKKNFVVTNDTALLKELNTTIKSLVNELSTKPTSLTRWKRWHYLINYLNQNWEVKIYITEGDWYASQDLQRLKYNNDGTLANCDIPCVWKEKRLRYWVPSEELKTADALFCVNRPNLPIRKGWEGQKFINYNLEPVQHDFGRFDILVTFEEFSDVPTSYIRMDHNEWRRKKPFNVTSLSPNSTFISFIASHWTEFRETWIPTLQAHVPVASFGKVYPNTPWDSECINFEWFEMKNCIISKYPFYLAIENSQVQDYSTEKLWDTFKLGVVPVIWGAPNTRSYLPHPKSAIFIDDFPNVEELANYLKYLVGNETAYLEYHQWRTMKTWPEEFEKKAYMSMWNMECNVCKEVARLRIVKGLTDEM</sequence>
<dbReference type="GO" id="GO:0032580">
    <property type="term" value="C:Golgi cisterna membrane"/>
    <property type="evidence" value="ECO:0007669"/>
    <property type="project" value="UniProtKB-SubCell"/>
</dbReference>
<gene>
    <name evidence="14" type="ORF">FMOSSE_LOCUS9375</name>
</gene>
<dbReference type="EC" id="2.4.1.-" evidence="12"/>
<dbReference type="Gene3D" id="3.40.50.11660">
    <property type="entry name" value="Glycosyl transferase family 10, C-terminal domain"/>
    <property type="match status" value="1"/>
</dbReference>
<comment type="subcellular location">
    <subcellularLocation>
        <location evidence="11">Endomembrane system</location>
        <topology evidence="11">Single-pass membrane protein</topology>
    </subcellularLocation>
    <subcellularLocation>
        <location evidence="12">Golgi apparatus</location>
        <location evidence="12">Golgi stack membrane</location>
        <topology evidence="12">Single-pass type II membrane protein</topology>
    </subcellularLocation>
    <subcellularLocation>
        <location evidence="1">Membrane</location>
        <topology evidence="1">Single-pass type II membrane protein</topology>
    </subcellularLocation>
</comment>
<dbReference type="AlphaFoldDB" id="A0A9N9CRK8"/>
<dbReference type="Proteomes" id="UP000789375">
    <property type="component" value="Unassembled WGS sequence"/>
</dbReference>
<evidence type="ECO:0000313" key="15">
    <source>
        <dbReference type="Proteomes" id="UP000789375"/>
    </source>
</evidence>
<evidence type="ECO:0000256" key="2">
    <source>
        <dbReference type="ARBA" id="ARBA00004922"/>
    </source>
</evidence>
<evidence type="ECO:0000313" key="14">
    <source>
        <dbReference type="EMBL" id="CAG8609406.1"/>
    </source>
</evidence>
<evidence type="ECO:0000256" key="5">
    <source>
        <dbReference type="ARBA" id="ARBA00022679"/>
    </source>
</evidence>
<keyword evidence="10" id="KW-0325">Glycoprotein</keyword>
<organism evidence="14 15">
    <name type="scientific">Funneliformis mosseae</name>
    <name type="common">Endomycorrhizal fungus</name>
    <name type="synonym">Glomus mosseae</name>
    <dbReference type="NCBI Taxonomy" id="27381"/>
    <lineage>
        <taxon>Eukaryota</taxon>
        <taxon>Fungi</taxon>
        <taxon>Fungi incertae sedis</taxon>
        <taxon>Mucoromycota</taxon>
        <taxon>Glomeromycotina</taxon>
        <taxon>Glomeromycetes</taxon>
        <taxon>Glomerales</taxon>
        <taxon>Glomeraceae</taxon>
        <taxon>Funneliformis</taxon>
    </lineage>
</organism>
<dbReference type="Pfam" id="PF00852">
    <property type="entry name" value="Glyco_transf_10"/>
    <property type="match status" value="1"/>
</dbReference>
<keyword evidence="7" id="KW-0735">Signal-anchor</keyword>
<proteinExistence type="inferred from homology"/>
<evidence type="ECO:0000256" key="7">
    <source>
        <dbReference type="ARBA" id="ARBA00022968"/>
    </source>
</evidence>
<evidence type="ECO:0000256" key="3">
    <source>
        <dbReference type="ARBA" id="ARBA00008919"/>
    </source>
</evidence>
<evidence type="ECO:0000256" key="6">
    <source>
        <dbReference type="ARBA" id="ARBA00022692"/>
    </source>
</evidence>
<keyword evidence="8" id="KW-1133">Transmembrane helix</keyword>
<evidence type="ECO:0000256" key="10">
    <source>
        <dbReference type="ARBA" id="ARBA00023180"/>
    </source>
</evidence>
<dbReference type="PANTHER" id="PTHR11929:SF194">
    <property type="entry name" value="ALPHA-(1,3)-FUCOSYLTRANSFERASE 10"/>
    <property type="match status" value="1"/>
</dbReference>
<keyword evidence="5 12" id="KW-0808">Transferase</keyword>
<keyword evidence="9" id="KW-0472">Membrane</keyword>
<comment type="pathway">
    <text evidence="2">Protein modification; protein glycosylation.</text>
</comment>
<evidence type="ECO:0000256" key="12">
    <source>
        <dbReference type="RuleBase" id="RU003832"/>
    </source>
</evidence>
<dbReference type="EMBL" id="CAJVPP010002724">
    <property type="protein sequence ID" value="CAG8609406.1"/>
    <property type="molecule type" value="Genomic_DNA"/>
</dbReference>
<dbReference type="FunFam" id="3.40.50.11660:FF:000002">
    <property type="entry name" value="Alpha-(1,3)-fucosyltransferase"/>
    <property type="match status" value="1"/>
</dbReference>
<evidence type="ECO:0000259" key="13">
    <source>
        <dbReference type="Pfam" id="PF00852"/>
    </source>
</evidence>
<comment type="similarity">
    <text evidence="3 12">Belongs to the glycosyltransferase 10 family.</text>
</comment>
<dbReference type="InterPro" id="IPR001503">
    <property type="entry name" value="Glyco_trans_10"/>
</dbReference>
<evidence type="ECO:0000256" key="8">
    <source>
        <dbReference type="ARBA" id="ARBA00022989"/>
    </source>
</evidence>
<dbReference type="InterPro" id="IPR055270">
    <property type="entry name" value="Glyco_tran_10_C"/>
</dbReference>
<evidence type="ECO:0000256" key="1">
    <source>
        <dbReference type="ARBA" id="ARBA00004606"/>
    </source>
</evidence>
<keyword evidence="4 12" id="KW-0328">Glycosyltransferase</keyword>
<keyword evidence="15" id="KW-1185">Reference proteome</keyword>
<dbReference type="SUPFAM" id="SSF53756">
    <property type="entry name" value="UDP-Glycosyltransferase/glycogen phosphorylase"/>
    <property type="match status" value="1"/>
</dbReference>